<dbReference type="Proteomes" id="UP000887581">
    <property type="component" value="Unplaced"/>
</dbReference>
<proteinExistence type="predicted"/>
<dbReference type="WBParaSite" id="sdigi.contig17.g1592.t1">
    <property type="protein sequence ID" value="sdigi.contig17.g1592.t1"/>
    <property type="gene ID" value="sdigi.contig17.g1592"/>
</dbReference>
<evidence type="ECO:0000313" key="1">
    <source>
        <dbReference type="Proteomes" id="UP000887581"/>
    </source>
</evidence>
<organism evidence="1 2">
    <name type="scientific">Setaria digitata</name>
    <dbReference type="NCBI Taxonomy" id="48799"/>
    <lineage>
        <taxon>Eukaryota</taxon>
        <taxon>Metazoa</taxon>
        <taxon>Ecdysozoa</taxon>
        <taxon>Nematoda</taxon>
        <taxon>Chromadorea</taxon>
        <taxon>Rhabditida</taxon>
        <taxon>Spirurina</taxon>
        <taxon>Spiruromorpha</taxon>
        <taxon>Filarioidea</taxon>
        <taxon>Setariidae</taxon>
        <taxon>Setaria</taxon>
    </lineage>
</organism>
<dbReference type="AlphaFoldDB" id="A0A915PP65"/>
<evidence type="ECO:0000313" key="2">
    <source>
        <dbReference type="WBParaSite" id="sdigi.contig17.g1592.t1"/>
    </source>
</evidence>
<reference evidence="2" key="1">
    <citation type="submission" date="2022-11" db="UniProtKB">
        <authorList>
            <consortium name="WormBaseParasite"/>
        </authorList>
    </citation>
    <scope>IDENTIFICATION</scope>
</reference>
<sequence length="83" mass="9521">MASMRHIESAATFCFALCTGLYILATCVNGQIAGNARAWYEVMLRSRPQFRLERDSRSYGKPTFIRFGKRGLRTYNPILVKNK</sequence>
<name>A0A915PP65_9BILA</name>
<accession>A0A915PP65</accession>
<protein>
    <submittedName>
        <fullName evidence="2">Uncharacterized protein</fullName>
    </submittedName>
</protein>
<keyword evidence="1" id="KW-1185">Reference proteome</keyword>